<dbReference type="RefSeq" id="WP_352559005.1">
    <property type="nucleotide sequence ID" value="NZ_JAMYQB010000012.1"/>
</dbReference>
<protein>
    <submittedName>
        <fullName evidence="1">Uncharacterized protein</fullName>
    </submittedName>
</protein>
<dbReference type="Proteomes" id="UP001433071">
    <property type="component" value="Unassembled WGS sequence"/>
</dbReference>
<proteinExistence type="predicted"/>
<name>A0ABV1Z156_9HYPH</name>
<reference evidence="1 2" key="1">
    <citation type="journal article" date="2024" name="Proc. Natl. Acad. Sci. U.S.A.">
        <title>The evolutionary genomics of adaptation to stress in wild rhizobium bacteria.</title>
        <authorList>
            <person name="Kehlet-Delgado H."/>
            <person name="Montoya A.P."/>
            <person name="Jensen K.T."/>
            <person name="Wendlandt C.E."/>
            <person name="Dexheimer C."/>
            <person name="Roberts M."/>
            <person name="Torres Martinez L."/>
            <person name="Friesen M.L."/>
            <person name="Griffitts J.S."/>
            <person name="Porter S.S."/>
        </authorList>
    </citation>
    <scope>NUCLEOTIDE SEQUENCE [LARGE SCALE GENOMIC DNA]</scope>
    <source>
        <strain evidence="1 2">M0641</strain>
    </source>
</reference>
<sequence>MDAVARWRQVCYISVQSADLRQRPAAEAGFHFWRLTTPACLDVLASPLASTRRSGYRLPTKQSPQDRP</sequence>
<keyword evidence="2" id="KW-1185">Reference proteome</keyword>
<comment type="caution">
    <text evidence="1">The sequence shown here is derived from an EMBL/GenBank/DDBJ whole genome shotgun (WGS) entry which is preliminary data.</text>
</comment>
<accession>A0ABV1Z156</accession>
<organism evidence="1 2">
    <name type="scientific">Mesorhizobium caraganae</name>
    <dbReference type="NCBI Taxonomy" id="483206"/>
    <lineage>
        <taxon>Bacteria</taxon>
        <taxon>Pseudomonadati</taxon>
        <taxon>Pseudomonadota</taxon>
        <taxon>Alphaproteobacteria</taxon>
        <taxon>Hyphomicrobiales</taxon>
        <taxon>Phyllobacteriaceae</taxon>
        <taxon>Mesorhizobium</taxon>
    </lineage>
</organism>
<evidence type="ECO:0000313" key="2">
    <source>
        <dbReference type="Proteomes" id="UP001433071"/>
    </source>
</evidence>
<dbReference type="EMBL" id="JAMYQB010000012">
    <property type="protein sequence ID" value="MER9405675.1"/>
    <property type="molecule type" value="Genomic_DNA"/>
</dbReference>
<gene>
    <name evidence="1" type="ORF">NKI36_16710</name>
</gene>
<evidence type="ECO:0000313" key="1">
    <source>
        <dbReference type="EMBL" id="MER9405675.1"/>
    </source>
</evidence>